<protein>
    <recommendedName>
        <fullName evidence="3">DUF3168 domain-containing protein</fullName>
    </recommendedName>
</protein>
<name>A0A506Y1J4_9MICO</name>
<dbReference type="EMBL" id="VHQG01000002">
    <property type="protein sequence ID" value="TPW75895.1"/>
    <property type="molecule type" value="Genomic_DNA"/>
</dbReference>
<sequence>MSLRSHVADALRTHLPKAWTVRPYRYSIDQTRAPVVMLATTRIEKAEGEKGRNVHLHDDALTLTVFVPEIAPEKRYDAIETAVDKVIAAIEQMQLGGQLVRWDAASFDVEDNYTAADITLTVRTRHNYPKKEA</sequence>
<evidence type="ECO:0008006" key="3">
    <source>
        <dbReference type="Google" id="ProtNLM"/>
    </source>
</evidence>
<proteinExistence type="predicted"/>
<evidence type="ECO:0000313" key="2">
    <source>
        <dbReference type="Proteomes" id="UP000316252"/>
    </source>
</evidence>
<dbReference type="AlphaFoldDB" id="A0A506Y1J4"/>
<comment type="caution">
    <text evidence="1">The sequence shown here is derived from an EMBL/GenBank/DDBJ whole genome shotgun (WGS) entry which is preliminary data.</text>
</comment>
<reference evidence="1 2" key="1">
    <citation type="submission" date="2019-06" db="EMBL/GenBank/DDBJ databases">
        <authorList>
            <person name="Li F."/>
        </authorList>
    </citation>
    <scope>NUCLEOTIDE SEQUENCE [LARGE SCALE GENOMIC DNA]</scope>
    <source>
        <strain evidence="1 2">10F1D-1</strain>
    </source>
</reference>
<gene>
    <name evidence="1" type="ORF">FJ657_08590</name>
</gene>
<evidence type="ECO:0000313" key="1">
    <source>
        <dbReference type="EMBL" id="TPW75895.1"/>
    </source>
</evidence>
<keyword evidence="2" id="KW-1185">Reference proteome</keyword>
<accession>A0A506Y1J4</accession>
<dbReference type="Proteomes" id="UP000316252">
    <property type="component" value="Unassembled WGS sequence"/>
</dbReference>
<dbReference type="RefSeq" id="WP_141163253.1">
    <property type="nucleotide sequence ID" value="NZ_VHQG01000002.1"/>
</dbReference>
<organism evidence="1 2">
    <name type="scientific">Schumannella soli</name>
    <dbReference type="NCBI Taxonomy" id="2590779"/>
    <lineage>
        <taxon>Bacteria</taxon>
        <taxon>Bacillati</taxon>
        <taxon>Actinomycetota</taxon>
        <taxon>Actinomycetes</taxon>
        <taxon>Micrococcales</taxon>
        <taxon>Microbacteriaceae</taxon>
        <taxon>Schumannella</taxon>
    </lineage>
</organism>